<accession>A0A1M5X2G4</accession>
<reference evidence="2" key="1">
    <citation type="submission" date="2016-11" db="EMBL/GenBank/DDBJ databases">
        <authorList>
            <person name="Varghese N."/>
            <person name="Submissions S."/>
        </authorList>
    </citation>
    <scope>NUCLEOTIDE SEQUENCE [LARGE SCALE GENOMIC DNA]</scope>
    <source>
        <strain evidence="2">CGMCC 1.6496</strain>
    </source>
</reference>
<protein>
    <submittedName>
        <fullName evidence="1">Uncharacterized protein</fullName>
    </submittedName>
</protein>
<evidence type="ECO:0000313" key="2">
    <source>
        <dbReference type="Proteomes" id="UP000184079"/>
    </source>
</evidence>
<dbReference type="GO" id="GO:0006310">
    <property type="term" value="P:DNA recombination"/>
    <property type="evidence" value="ECO:0007669"/>
    <property type="project" value="InterPro"/>
</dbReference>
<name>A0A1M5X2G4_9BACI</name>
<dbReference type="GO" id="GO:0003677">
    <property type="term" value="F:DNA binding"/>
    <property type="evidence" value="ECO:0007669"/>
    <property type="project" value="InterPro"/>
</dbReference>
<dbReference type="EMBL" id="FQXD01000020">
    <property type="protein sequence ID" value="SHH94035.1"/>
    <property type="molecule type" value="Genomic_DNA"/>
</dbReference>
<dbReference type="Gene3D" id="1.10.443.10">
    <property type="entry name" value="Intergrase catalytic core"/>
    <property type="match status" value="1"/>
</dbReference>
<evidence type="ECO:0000313" key="1">
    <source>
        <dbReference type="EMBL" id="SHH94035.1"/>
    </source>
</evidence>
<dbReference type="InterPro" id="IPR013762">
    <property type="entry name" value="Integrase-like_cat_sf"/>
</dbReference>
<dbReference type="GO" id="GO:0015074">
    <property type="term" value="P:DNA integration"/>
    <property type="evidence" value="ECO:0007669"/>
    <property type="project" value="InterPro"/>
</dbReference>
<organism evidence="1 2">
    <name type="scientific">Virgibacillus chiguensis</name>
    <dbReference type="NCBI Taxonomy" id="411959"/>
    <lineage>
        <taxon>Bacteria</taxon>
        <taxon>Bacillati</taxon>
        <taxon>Bacillota</taxon>
        <taxon>Bacilli</taxon>
        <taxon>Bacillales</taxon>
        <taxon>Bacillaceae</taxon>
        <taxon>Virgibacillus</taxon>
    </lineage>
</organism>
<gene>
    <name evidence="1" type="ORF">SAMN05421807_12078</name>
</gene>
<dbReference type="Proteomes" id="UP000184079">
    <property type="component" value="Unassembled WGS sequence"/>
</dbReference>
<keyword evidence="2" id="KW-1185">Reference proteome</keyword>
<proteinExistence type="predicted"/>
<dbReference type="AlphaFoldDB" id="A0A1M5X2G4"/>
<sequence>MDMLRKVVQENDKHKMQYRTLIEGYHAKDFVFARANGFPFVTKTILTRMNRLMRKTSIKKYATPHILDILILVC</sequence>